<reference evidence="2" key="1">
    <citation type="submission" date="2020-04" db="EMBL/GenBank/DDBJ databases">
        <authorList>
            <person name="Chiriac C."/>
            <person name="Salcher M."/>
            <person name="Ghai R."/>
            <person name="Kavagutti S V."/>
        </authorList>
    </citation>
    <scope>NUCLEOTIDE SEQUENCE</scope>
</reference>
<evidence type="ECO:0000313" key="2">
    <source>
        <dbReference type="EMBL" id="CAB4126181.1"/>
    </source>
</evidence>
<dbReference type="EMBL" id="LR796191">
    <property type="protein sequence ID" value="CAB4126181.1"/>
    <property type="molecule type" value="Genomic_DNA"/>
</dbReference>
<accession>A0A6J5KVX7</accession>
<name>A0A6J5KVX7_9CAUD</name>
<sequence length="292" mass="32021">MQPLFRSAAELVAQCLRDDPTFGLMTPAEQRAEARMLMTKVEGCDPDDIDVQMEALTLAAQPVEAPTSSRVVDLGRRRIVVAAPRVASAPQAQEVAKPTIARPVVDVAPQAPPTASVRAFEPQICRNQGGCTERLGATGRCMDCGAQRQAPPTPNVARIDSPDPVHNTRIVSAKKQGKKQVKMRKDASLDPPRRKRLEGSPEGYARKRGEMLRGGVLERVKGLTNAPDHYLGRLIGRTRPTVQAYLRGRIDLNMNAWQIGQLKTLLEQQRLSLDDTIDELDALLAVTPRMEA</sequence>
<evidence type="ECO:0000256" key="1">
    <source>
        <dbReference type="SAM" id="MobiDB-lite"/>
    </source>
</evidence>
<feature type="region of interest" description="Disordered" evidence="1">
    <location>
        <begin position="147"/>
        <end position="166"/>
    </location>
</feature>
<proteinExistence type="predicted"/>
<organism evidence="2">
    <name type="scientific">uncultured Caudovirales phage</name>
    <dbReference type="NCBI Taxonomy" id="2100421"/>
    <lineage>
        <taxon>Viruses</taxon>
        <taxon>Duplodnaviria</taxon>
        <taxon>Heunggongvirae</taxon>
        <taxon>Uroviricota</taxon>
        <taxon>Caudoviricetes</taxon>
        <taxon>Peduoviridae</taxon>
        <taxon>Maltschvirus</taxon>
        <taxon>Maltschvirus maltsch</taxon>
    </lineage>
</organism>
<feature type="region of interest" description="Disordered" evidence="1">
    <location>
        <begin position="172"/>
        <end position="202"/>
    </location>
</feature>
<feature type="compositionally biased region" description="Basic and acidic residues" evidence="1">
    <location>
        <begin position="183"/>
        <end position="192"/>
    </location>
</feature>
<protein>
    <submittedName>
        <fullName evidence="2">Uncharacterized protein</fullName>
    </submittedName>
</protein>
<gene>
    <name evidence="2" type="ORF">UFOVP68_43</name>
</gene>